<dbReference type="InterPro" id="IPR023353">
    <property type="entry name" value="LemA-like_dom_sf"/>
</dbReference>
<keyword evidence="3" id="KW-0812">Transmembrane</keyword>
<dbReference type="Proteomes" id="UP000078368">
    <property type="component" value="Unassembled WGS sequence"/>
</dbReference>
<sequence length="221" mass="24296">MKAAIIAVAAILLLLILWYIATYNGFVKLRNFVQESWRQIDVELKRRRDLIPNLVETVRGYMAHEQMTLQAVVEARRMAEAPAASLAQRSQSESALSDALSRLFAVAENYPTLRADTSFLNLQQELTNTEDRIAAGRRFYNSNVRDLNTKAEKFPSSIVASMMNLQKAEYFEIDSADRQLPQVSFGGFNTPPAAGFGGQPGYGSQNGGMQPGFGGQPGGGV</sequence>
<dbReference type="EMBL" id="LVZK01000001">
    <property type="protein sequence ID" value="OAP85827.1"/>
    <property type="molecule type" value="Genomic_DNA"/>
</dbReference>
<reference evidence="7 8" key="1">
    <citation type="submission" date="2016-04" db="EMBL/GenBank/DDBJ databases">
        <title>Peptidophaga gingivicola gen. nov., sp. nov., isolated from human subgingival plaque.</title>
        <authorList>
            <person name="Beall C.J."/>
            <person name="Mokrzan E.M."/>
            <person name="Griffen A.L."/>
            <person name="Leys E.J."/>
        </authorList>
    </citation>
    <scope>NUCLEOTIDE SEQUENCE [LARGE SCALE GENOMIC DNA]</scope>
    <source>
        <strain evidence="7 8">BA112</strain>
    </source>
</reference>
<keyword evidence="4" id="KW-1133">Transmembrane helix</keyword>
<evidence type="ECO:0000256" key="6">
    <source>
        <dbReference type="SAM" id="MobiDB-lite"/>
    </source>
</evidence>
<dbReference type="SUPFAM" id="SSF140478">
    <property type="entry name" value="LemA-like"/>
    <property type="match status" value="1"/>
</dbReference>
<dbReference type="PANTHER" id="PTHR34478">
    <property type="entry name" value="PROTEIN LEMA"/>
    <property type="match status" value="1"/>
</dbReference>
<evidence type="ECO:0000256" key="5">
    <source>
        <dbReference type="ARBA" id="ARBA00023136"/>
    </source>
</evidence>
<dbReference type="RefSeq" id="WP_064230788.1">
    <property type="nucleotide sequence ID" value="NZ_LVZK01000001.1"/>
</dbReference>
<gene>
    <name evidence="7" type="ORF">A4H34_01130</name>
</gene>
<dbReference type="InterPro" id="IPR007156">
    <property type="entry name" value="MamQ_LemA"/>
</dbReference>
<evidence type="ECO:0000256" key="3">
    <source>
        <dbReference type="ARBA" id="ARBA00022692"/>
    </source>
</evidence>
<accession>A0A179B278</accession>
<keyword evidence="8" id="KW-1185">Reference proteome</keyword>
<proteinExistence type="inferred from homology"/>
<dbReference type="AlphaFoldDB" id="A0A179B278"/>
<comment type="subcellular location">
    <subcellularLocation>
        <location evidence="1">Membrane</location>
        <topology evidence="1">Single-pass membrane protein</topology>
    </subcellularLocation>
</comment>
<protein>
    <recommendedName>
        <fullName evidence="9">LemA family protein</fullName>
    </recommendedName>
</protein>
<evidence type="ECO:0000256" key="1">
    <source>
        <dbReference type="ARBA" id="ARBA00004167"/>
    </source>
</evidence>
<comment type="similarity">
    <text evidence="2">Belongs to the LemA family.</text>
</comment>
<dbReference type="GO" id="GO:0016020">
    <property type="term" value="C:membrane"/>
    <property type="evidence" value="ECO:0007669"/>
    <property type="project" value="UniProtKB-SubCell"/>
</dbReference>
<organism evidence="7 8">
    <name type="scientific">Peptidiphaga gingivicola</name>
    <dbReference type="NCBI Taxonomy" id="2741497"/>
    <lineage>
        <taxon>Bacteria</taxon>
        <taxon>Bacillati</taxon>
        <taxon>Actinomycetota</taxon>
        <taxon>Actinomycetes</taxon>
        <taxon>Actinomycetales</taxon>
        <taxon>Actinomycetaceae</taxon>
        <taxon>Peptidiphaga</taxon>
    </lineage>
</organism>
<dbReference type="STRING" id="1823756.A4H34_01130"/>
<evidence type="ECO:0000256" key="4">
    <source>
        <dbReference type="ARBA" id="ARBA00022989"/>
    </source>
</evidence>
<evidence type="ECO:0000313" key="8">
    <source>
        <dbReference type="Proteomes" id="UP000078368"/>
    </source>
</evidence>
<evidence type="ECO:0008006" key="9">
    <source>
        <dbReference type="Google" id="ProtNLM"/>
    </source>
</evidence>
<dbReference type="Gene3D" id="1.20.1440.20">
    <property type="entry name" value="LemA-like domain"/>
    <property type="match status" value="1"/>
</dbReference>
<feature type="compositionally biased region" description="Gly residues" evidence="6">
    <location>
        <begin position="195"/>
        <end position="221"/>
    </location>
</feature>
<dbReference type="Pfam" id="PF04011">
    <property type="entry name" value="LemA"/>
    <property type="match status" value="1"/>
</dbReference>
<keyword evidence="5" id="KW-0472">Membrane</keyword>
<comment type="caution">
    <text evidence="7">The sequence shown here is derived from an EMBL/GenBank/DDBJ whole genome shotgun (WGS) entry which is preliminary data.</text>
</comment>
<feature type="region of interest" description="Disordered" evidence="6">
    <location>
        <begin position="183"/>
        <end position="221"/>
    </location>
</feature>
<name>A0A179B278_9ACTO</name>
<evidence type="ECO:0000313" key="7">
    <source>
        <dbReference type="EMBL" id="OAP85827.1"/>
    </source>
</evidence>
<dbReference type="OrthoDB" id="9804152at2"/>
<evidence type="ECO:0000256" key="2">
    <source>
        <dbReference type="ARBA" id="ARBA00008854"/>
    </source>
</evidence>
<dbReference type="PANTHER" id="PTHR34478:SF2">
    <property type="entry name" value="MEMBRANE PROTEIN"/>
    <property type="match status" value="1"/>
</dbReference>